<dbReference type="AlphaFoldDB" id="A0A854QGQ6"/>
<sequence>MNQLLGKFDGRAFGLAFTGSRRQKAAMITIFGHLRPLTINDDSSSYSQVIFF</sequence>
<dbReference type="Proteomes" id="UP000199727">
    <property type="component" value="Unassembled WGS sequence"/>
</dbReference>
<evidence type="ECO:0000313" key="2">
    <source>
        <dbReference type="Proteomes" id="UP000199727"/>
    </source>
</evidence>
<name>A0A854QGQ6_CRYNE</name>
<dbReference type="EMBL" id="AMKT01000034">
    <property type="protein sequence ID" value="OXG24110.1"/>
    <property type="molecule type" value="Genomic_DNA"/>
</dbReference>
<gene>
    <name evidence="1" type="ORF">C361_02659</name>
</gene>
<proteinExistence type="predicted"/>
<evidence type="ECO:0000313" key="1">
    <source>
        <dbReference type="EMBL" id="OXG24110.1"/>
    </source>
</evidence>
<organism evidence="1 2">
    <name type="scientific">Cryptococcus neoformans Tu259-1</name>
    <dbReference type="NCBI Taxonomy" id="1230072"/>
    <lineage>
        <taxon>Eukaryota</taxon>
        <taxon>Fungi</taxon>
        <taxon>Dikarya</taxon>
        <taxon>Basidiomycota</taxon>
        <taxon>Agaricomycotina</taxon>
        <taxon>Tremellomycetes</taxon>
        <taxon>Tremellales</taxon>
        <taxon>Cryptococcaceae</taxon>
        <taxon>Cryptococcus</taxon>
        <taxon>Cryptococcus neoformans species complex</taxon>
    </lineage>
</organism>
<protein>
    <submittedName>
        <fullName evidence="1">Uncharacterized protein</fullName>
    </submittedName>
</protein>
<reference evidence="1 2" key="1">
    <citation type="submission" date="2017-06" db="EMBL/GenBank/DDBJ databases">
        <title>Global population genomics of the pathogenic fungus Cryptococcus neoformans var. grubii.</title>
        <authorList>
            <person name="Cuomo C."/>
            <person name="Litvintseva A."/>
            <person name="Chen Y."/>
            <person name="Young S."/>
            <person name="Zeng Q."/>
            <person name="Chapman S."/>
            <person name="Gujja S."/>
            <person name="Saif S."/>
            <person name="Birren B."/>
        </authorList>
    </citation>
    <scope>NUCLEOTIDE SEQUENCE [LARGE SCALE GENOMIC DNA]</scope>
    <source>
        <strain evidence="1 2">Tu259-1</strain>
    </source>
</reference>
<accession>A0A854QGQ6</accession>
<comment type="caution">
    <text evidence="1">The sequence shown here is derived from an EMBL/GenBank/DDBJ whole genome shotgun (WGS) entry which is preliminary data.</text>
</comment>